<dbReference type="PANTHER" id="PTHR33990:SF1">
    <property type="entry name" value="PROTEIN YJDN"/>
    <property type="match status" value="1"/>
</dbReference>
<feature type="domain" description="Glyoxalase/fosfomycin resistance/dioxygenase" evidence="1">
    <location>
        <begin position="5"/>
        <end position="129"/>
    </location>
</feature>
<dbReference type="OrthoDB" id="9795306at2"/>
<gene>
    <name evidence="2" type="ORF">EDC50_2477</name>
</gene>
<dbReference type="Proteomes" id="UP000269708">
    <property type="component" value="Unassembled WGS sequence"/>
</dbReference>
<dbReference type="PANTHER" id="PTHR33990">
    <property type="entry name" value="PROTEIN YJDN-RELATED"/>
    <property type="match status" value="1"/>
</dbReference>
<dbReference type="InterPro" id="IPR029068">
    <property type="entry name" value="Glyas_Bleomycin-R_OHBP_Dase"/>
</dbReference>
<comment type="caution">
    <text evidence="2">The sequence shown here is derived from an EMBL/GenBank/DDBJ whole genome shotgun (WGS) entry which is preliminary data.</text>
</comment>
<reference evidence="2 3" key="1">
    <citation type="submission" date="2018-11" db="EMBL/GenBank/DDBJ databases">
        <title>Genomic Encyclopedia of Type Strains, Phase IV (KMG-IV): sequencing the most valuable type-strain genomes for metagenomic binning, comparative biology and taxonomic classification.</title>
        <authorList>
            <person name="Goeker M."/>
        </authorList>
    </citation>
    <scope>NUCLEOTIDE SEQUENCE [LARGE SCALE GENOMIC DNA]</scope>
    <source>
        <strain evidence="2 3">DSM 25623</strain>
    </source>
</reference>
<dbReference type="RefSeq" id="WP_123770791.1">
    <property type="nucleotide sequence ID" value="NZ_RKQN01000003.1"/>
</dbReference>
<dbReference type="EMBL" id="RKQN01000003">
    <property type="protein sequence ID" value="RPE77212.1"/>
    <property type="molecule type" value="Genomic_DNA"/>
</dbReference>
<proteinExistence type="predicted"/>
<sequence length="134" mass="14759">MKLNAYLNFDGRCEEAFAFYQRCLGGRITDMMRFGDTPARDHVPAALHGKIMHACLELDGQLLMGADAAPQCPYEGVKGASMAVHAGSIEEAERLYAQLSEGGSVQMPLEETFWARRFAAVTDRFGVPWLINCA</sequence>
<evidence type="ECO:0000313" key="3">
    <source>
        <dbReference type="Proteomes" id="UP000269708"/>
    </source>
</evidence>
<protein>
    <submittedName>
        <fullName evidence="2">PhnB protein</fullName>
    </submittedName>
</protein>
<dbReference type="CDD" id="cd06588">
    <property type="entry name" value="PhnB_like"/>
    <property type="match status" value="1"/>
</dbReference>
<name>A0A3N4V2L2_9GAMM</name>
<dbReference type="Pfam" id="PF00903">
    <property type="entry name" value="Glyoxalase"/>
    <property type="match status" value="1"/>
</dbReference>
<dbReference type="Gene3D" id="3.10.180.10">
    <property type="entry name" value="2,3-Dihydroxybiphenyl 1,2-Dioxygenase, domain 1"/>
    <property type="match status" value="1"/>
</dbReference>
<dbReference type="InterPro" id="IPR004360">
    <property type="entry name" value="Glyas_Fos-R_dOase_dom"/>
</dbReference>
<accession>A0A3N4V2L2</accession>
<evidence type="ECO:0000313" key="2">
    <source>
        <dbReference type="EMBL" id="RPE77212.1"/>
    </source>
</evidence>
<keyword evidence="3" id="KW-1185">Reference proteome</keyword>
<dbReference type="AlphaFoldDB" id="A0A3N4V2L2"/>
<dbReference type="SUPFAM" id="SSF54593">
    <property type="entry name" value="Glyoxalase/Bleomycin resistance protein/Dihydroxybiphenyl dioxygenase"/>
    <property type="match status" value="1"/>
</dbReference>
<organism evidence="2 3">
    <name type="scientific">Vulcaniibacterium tengchongense</name>
    <dbReference type="NCBI Taxonomy" id="1273429"/>
    <lineage>
        <taxon>Bacteria</taxon>
        <taxon>Pseudomonadati</taxon>
        <taxon>Pseudomonadota</taxon>
        <taxon>Gammaproteobacteria</taxon>
        <taxon>Lysobacterales</taxon>
        <taxon>Lysobacteraceae</taxon>
        <taxon>Vulcaniibacterium</taxon>
    </lineage>
</organism>
<dbReference type="InterPro" id="IPR028973">
    <property type="entry name" value="PhnB-like"/>
</dbReference>
<evidence type="ECO:0000259" key="1">
    <source>
        <dbReference type="Pfam" id="PF00903"/>
    </source>
</evidence>